<evidence type="ECO:0000259" key="15">
    <source>
        <dbReference type="Pfam" id="PF00593"/>
    </source>
</evidence>
<dbReference type="PANTHER" id="PTHR30069">
    <property type="entry name" value="TONB-DEPENDENT OUTER MEMBRANE RECEPTOR"/>
    <property type="match status" value="1"/>
</dbReference>
<keyword evidence="10 11" id="KW-0998">Cell outer membrane</keyword>
<dbReference type="InterPro" id="IPR012910">
    <property type="entry name" value="Plug_dom"/>
</dbReference>
<gene>
    <name evidence="17" type="ORF">DI603_13370</name>
</gene>
<evidence type="ECO:0000256" key="4">
    <source>
        <dbReference type="ARBA" id="ARBA00022452"/>
    </source>
</evidence>
<evidence type="ECO:0000256" key="5">
    <source>
        <dbReference type="ARBA" id="ARBA00022692"/>
    </source>
</evidence>
<dbReference type="Proteomes" id="UP000249633">
    <property type="component" value="Unassembled WGS sequence"/>
</dbReference>
<dbReference type="Pfam" id="PF07715">
    <property type="entry name" value="Plug"/>
    <property type="match status" value="1"/>
</dbReference>
<organism evidence="17 18">
    <name type="scientific">Roseateles depolymerans</name>
    <dbReference type="NCBI Taxonomy" id="76731"/>
    <lineage>
        <taxon>Bacteria</taxon>
        <taxon>Pseudomonadati</taxon>
        <taxon>Pseudomonadota</taxon>
        <taxon>Betaproteobacteria</taxon>
        <taxon>Burkholderiales</taxon>
        <taxon>Sphaerotilaceae</taxon>
        <taxon>Roseateles</taxon>
    </lineage>
</organism>
<dbReference type="InterPro" id="IPR010949">
    <property type="entry name" value="TonB_Hb/transfer/lactofer_rcpt"/>
</dbReference>
<feature type="region of interest" description="Disordered" evidence="13">
    <location>
        <begin position="23"/>
        <end position="44"/>
    </location>
</feature>
<keyword evidence="9 17" id="KW-0675">Receptor</keyword>
<evidence type="ECO:0000256" key="1">
    <source>
        <dbReference type="ARBA" id="ARBA00004571"/>
    </source>
</evidence>
<reference evidence="17 18" key="1">
    <citation type="submission" date="2017-08" db="EMBL/GenBank/DDBJ databases">
        <title>Infants hospitalized years apart are colonized by the same room-sourced microbial strains.</title>
        <authorList>
            <person name="Brooks B."/>
            <person name="Olm M.R."/>
            <person name="Firek B.A."/>
            <person name="Baker R."/>
            <person name="Thomas B.C."/>
            <person name="Morowitz M.J."/>
            <person name="Banfield J.F."/>
        </authorList>
    </citation>
    <scope>NUCLEOTIDE SEQUENCE [LARGE SCALE GENOMIC DNA]</scope>
    <source>
        <strain evidence="17">S2_012_000_R2_81</strain>
    </source>
</reference>
<dbReference type="EMBL" id="QFOD01000012">
    <property type="protein sequence ID" value="PZP31029.1"/>
    <property type="molecule type" value="Genomic_DNA"/>
</dbReference>
<proteinExistence type="inferred from homology"/>
<evidence type="ECO:0000313" key="18">
    <source>
        <dbReference type="Proteomes" id="UP000249633"/>
    </source>
</evidence>
<dbReference type="GO" id="GO:0009279">
    <property type="term" value="C:cell outer membrane"/>
    <property type="evidence" value="ECO:0007669"/>
    <property type="project" value="UniProtKB-SubCell"/>
</dbReference>
<dbReference type="InterPro" id="IPR036942">
    <property type="entry name" value="Beta-barrel_TonB_sf"/>
</dbReference>
<evidence type="ECO:0000259" key="16">
    <source>
        <dbReference type="Pfam" id="PF07715"/>
    </source>
</evidence>
<dbReference type="Gene3D" id="2.170.130.10">
    <property type="entry name" value="TonB-dependent receptor, plug domain"/>
    <property type="match status" value="1"/>
</dbReference>
<keyword evidence="4 11" id="KW-1134">Transmembrane beta strand</keyword>
<keyword evidence="6 14" id="KW-0732">Signal</keyword>
<evidence type="ECO:0000256" key="7">
    <source>
        <dbReference type="ARBA" id="ARBA00023077"/>
    </source>
</evidence>
<dbReference type="GO" id="GO:0015344">
    <property type="term" value="F:siderophore uptake transmembrane transporter activity"/>
    <property type="evidence" value="ECO:0007669"/>
    <property type="project" value="TreeGrafter"/>
</dbReference>
<evidence type="ECO:0000256" key="2">
    <source>
        <dbReference type="ARBA" id="ARBA00009810"/>
    </source>
</evidence>
<keyword evidence="8 11" id="KW-0472">Membrane</keyword>
<dbReference type="AlphaFoldDB" id="A0A2W5FND5"/>
<keyword evidence="5 11" id="KW-0812">Transmembrane</keyword>
<sequence>MLRPTPVALALCALIPLLTPAAGQAQTSGGTAPQNPAPAASAPDAAARLGEVTVSATRTERATDAVPNTVTVYSSKRLQQRDARDLKDLLEGEVDLAVRAVSPRFTAAGASTGRAGNEGINIRGLEGNQVLMMLDGIRLPQSFSFGAFASGRVDYIDPDMLVSAEVLRGPASAQFGSDGLGGALSLRTWAPQDLLVNGKTLAGFVSSSVLTTDRSTKLSAAVAASAGDWQGLLMATTRRGHETRNMGDNEADNLNRTAPNPADIRSDSVMGKLGLRLNPAHQLMATLEARQRKTDTEVLSARAASFSAATPTAVVDLDARDKLERQRVSLEHSYEDLNAPWLQSLKTQVYVQNSKTRQYTTEDRYVSADRIRDGYYKERLIGLTTQAQTQLSGQRLSYGLDISRNRISGVRDGTVPPAGESFPNKPFPDTDYTLAGAFVQDEIEAGAFSIIPGLRFEHYALSPKAAGYSGGEVVKLSDEAVTPRLGLVWRALPELQPYAQWAQGFRAPTPDQVNNGFANPAQGYRSIGNPDLKPEHANSLEIGLRGQLAQTLRWQLSAYDNRYRDFISQEVVSGAGTPSNPLVFQYINLTRVRIQGAEARLMWQPQAGLSFSGALSSARGHSDEGGVDTPLDTVQPLRATLAARWETGDWDLQASWQHANGKSASRSSSAANFLSPSYDVLDLGASYRINATLRAAAYISNLTDKKYWRWADVRGIAASSNVLDAYTAPGRQLQLSLRADF</sequence>
<dbReference type="CDD" id="cd01347">
    <property type="entry name" value="ligand_gated_channel"/>
    <property type="match status" value="1"/>
</dbReference>
<dbReference type="InterPro" id="IPR011276">
    <property type="entry name" value="TonB_haem/Hb_rcpt"/>
</dbReference>
<dbReference type="PANTHER" id="PTHR30069:SF29">
    <property type="entry name" value="HEMOGLOBIN AND HEMOGLOBIN-HAPTOGLOBIN-BINDING PROTEIN 1-RELATED"/>
    <property type="match status" value="1"/>
</dbReference>
<evidence type="ECO:0000256" key="9">
    <source>
        <dbReference type="ARBA" id="ARBA00023170"/>
    </source>
</evidence>
<feature type="chain" id="PRO_5016002515" evidence="14">
    <location>
        <begin position="22"/>
        <end position="741"/>
    </location>
</feature>
<dbReference type="SUPFAM" id="SSF56935">
    <property type="entry name" value="Porins"/>
    <property type="match status" value="1"/>
</dbReference>
<dbReference type="NCBIfam" id="TIGR01786">
    <property type="entry name" value="TonB-hemlactrns"/>
    <property type="match status" value="1"/>
</dbReference>
<name>A0A2W5FND5_9BURK</name>
<evidence type="ECO:0000256" key="12">
    <source>
        <dbReference type="RuleBase" id="RU003357"/>
    </source>
</evidence>
<dbReference type="GO" id="GO:0015232">
    <property type="term" value="F:heme transmembrane transporter activity"/>
    <property type="evidence" value="ECO:0007669"/>
    <property type="project" value="InterPro"/>
</dbReference>
<feature type="domain" description="TonB-dependent receptor plug" evidence="16">
    <location>
        <begin position="65"/>
        <end position="183"/>
    </location>
</feature>
<keyword evidence="3 11" id="KW-0813">Transport</keyword>
<feature type="signal peptide" evidence="14">
    <location>
        <begin position="1"/>
        <end position="21"/>
    </location>
</feature>
<dbReference type="GO" id="GO:0044718">
    <property type="term" value="P:siderophore transmembrane transport"/>
    <property type="evidence" value="ECO:0007669"/>
    <property type="project" value="TreeGrafter"/>
</dbReference>
<protein>
    <submittedName>
        <fullName evidence="17">TonB-dependent hemoglobin/transferrin/lactoferrin family receptor</fullName>
    </submittedName>
</protein>
<evidence type="ECO:0000313" key="17">
    <source>
        <dbReference type="EMBL" id="PZP31029.1"/>
    </source>
</evidence>
<evidence type="ECO:0000256" key="10">
    <source>
        <dbReference type="ARBA" id="ARBA00023237"/>
    </source>
</evidence>
<evidence type="ECO:0000256" key="14">
    <source>
        <dbReference type="SAM" id="SignalP"/>
    </source>
</evidence>
<evidence type="ECO:0000256" key="8">
    <source>
        <dbReference type="ARBA" id="ARBA00023136"/>
    </source>
</evidence>
<dbReference type="Pfam" id="PF00593">
    <property type="entry name" value="TonB_dep_Rec_b-barrel"/>
    <property type="match status" value="1"/>
</dbReference>
<dbReference type="InterPro" id="IPR037066">
    <property type="entry name" value="Plug_dom_sf"/>
</dbReference>
<evidence type="ECO:0000256" key="11">
    <source>
        <dbReference type="PROSITE-ProRule" id="PRU01360"/>
    </source>
</evidence>
<feature type="domain" description="TonB-dependent receptor-like beta-barrel" evidence="15">
    <location>
        <begin position="317"/>
        <end position="702"/>
    </location>
</feature>
<keyword evidence="7 12" id="KW-0798">TonB box</keyword>
<dbReference type="PROSITE" id="PS52016">
    <property type="entry name" value="TONB_DEPENDENT_REC_3"/>
    <property type="match status" value="1"/>
</dbReference>
<comment type="caution">
    <text evidence="17">The sequence shown here is derived from an EMBL/GenBank/DDBJ whole genome shotgun (WGS) entry which is preliminary data.</text>
</comment>
<accession>A0A2W5FND5</accession>
<evidence type="ECO:0000256" key="6">
    <source>
        <dbReference type="ARBA" id="ARBA00022729"/>
    </source>
</evidence>
<dbReference type="InterPro" id="IPR000531">
    <property type="entry name" value="Beta-barrel_TonB"/>
</dbReference>
<feature type="region of interest" description="Disordered" evidence="13">
    <location>
        <begin position="243"/>
        <end position="265"/>
    </location>
</feature>
<comment type="subcellular location">
    <subcellularLocation>
        <location evidence="1 11">Cell outer membrane</location>
        <topology evidence="1 11">Multi-pass membrane protein</topology>
    </subcellularLocation>
</comment>
<evidence type="ECO:0000256" key="3">
    <source>
        <dbReference type="ARBA" id="ARBA00022448"/>
    </source>
</evidence>
<dbReference type="Gene3D" id="2.40.170.20">
    <property type="entry name" value="TonB-dependent receptor, beta-barrel domain"/>
    <property type="match status" value="1"/>
</dbReference>
<dbReference type="NCBIfam" id="TIGR01785">
    <property type="entry name" value="TonB-hemin"/>
    <property type="match status" value="1"/>
</dbReference>
<evidence type="ECO:0000256" key="13">
    <source>
        <dbReference type="SAM" id="MobiDB-lite"/>
    </source>
</evidence>
<dbReference type="InterPro" id="IPR039426">
    <property type="entry name" value="TonB-dep_rcpt-like"/>
</dbReference>
<comment type="similarity">
    <text evidence="2 11 12">Belongs to the TonB-dependent receptor family.</text>
</comment>